<accession>A0ABY8LIT9</accession>
<evidence type="ECO:0000313" key="2">
    <source>
        <dbReference type="Proteomes" id="UP001243420"/>
    </source>
</evidence>
<dbReference type="RefSeq" id="WP_279967053.1">
    <property type="nucleotide sequence ID" value="NZ_CP122537.1"/>
</dbReference>
<protein>
    <submittedName>
        <fullName evidence="1">Histidine phosphatase family protein</fullName>
        <ecNumber evidence="1">3.1.3.-</ecNumber>
    </submittedName>
</protein>
<dbReference type="InterPro" id="IPR029033">
    <property type="entry name" value="His_PPase_superfam"/>
</dbReference>
<keyword evidence="1" id="KW-0378">Hydrolase</keyword>
<keyword evidence="2" id="KW-1185">Reference proteome</keyword>
<dbReference type="Proteomes" id="UP001243420">
    <property type="component" value="Chromosome"/>
</dbReference>
<evidence type="ECO:0000313" key="1">
    <source>
        <dbReference type="EMBL" id="WGH80023.1"/>
    </source>
</evidence>
<dbReference type="InterPro" id="IPR013078">
    <property type="entry name" value="His_Pase_superF_clade-1"/>
</dbReference>
<sequence>MTRLWLIRHGPTHSKNLVGWTDLPADLSDRAALARLSDALPHAPVVSSDLRRATATADAIQAARPRLPHQPALREFHYGDWEDRHWSEIEEARLRPYFERPGAHRAPNGESWNDVTARVRGALARLAGGPDLIVVAHMGVILTQWAAATGRPPYDALAQKIDNLSLTRIDLAPDGPRAVFANRHP</sequence>
<dbReference type="PANTHER" id="PTHR48100:SF1">
    <property type="entry name" value="HISTIDINE PHOSPHATASE FAMILY PROTEIN-RELATED"/>
    <property type="match status" value="1"/>
</dbReference>
<name>A0ABY8LIT9_9RHOB</name>
<dbReference type="Pfam" id="PF00300">
    <property type="entry name" value="His_Phos_1"/>
    <property type="match status" value="1"/>
</dbReference>
<reference evidence="1 2" key="1">
    <citation type="submission" date="2023-04" db="EMBL/GenBank/DDBJ databases">
        <title>Jannaschia ovalis sp. nov., a marine bacterium isolated from sea tidal flat.</title>
        <authorList>
            <person name="Kwon D.Y."/>
            <person name="Kim J.-J."/>
        </authorList>
    </citation>
    <scope>NUCLEOTIDE SEQUENCE [LARGE SCALE GENOMIC DNA]</scope>
    <source>
        <strain evidence="1 2">GRR-S6-38</strain>
    </source>
</reference>
<gene>
    <name evidence="1" type="ORF">P8627_07115</name>
</gene>
<proteinExistence type="predicted"/>
<dbReference type="SMART" id="SM00855">
    <property type="entry name" value="PGAM"/>
    <property type="match status" value="1"/>
</dbReference>
<dbReference type="PANTHER" id="PTHR48100">
    <property type="entry name" value="BROAD-SPECIFICITY PHOSPHATASE YOR283W-RELATED"/>
    <property type="match status" value="1"/>
</dbReference>
<dbReference type="InterPro" id="IPR050275">
    <property type="entry name" value="PGM_Phosphatase"/>
</dbReference>
<dbReference type="EC" id="3.1.3.-" evidence="1"/>
<organism evidence="1 2">
    <name type="scientific">Jannaschia ovalis</name>
    <dbReference type="NCBI Taxonomy" id="3038773"/>
    <lineage>
        <taxon>Bacteria</taxon>
        <taxon>Pseudomonadati</taxon>
        <taxon>Pseudomonadota</taxon>
        <taxon>Alphaproteobacteria</taxon>
        <taxon>Rhodobacterales</taxon>
        <taxon>Roseobacteraceae</taxon>
        <taxon>Jannaschia</taxon>
    </lineage>
</organism>
<dbReference type="GO" id="GO:0016787">
    <property type="term" value="F:hydrolase activity"/>
    <property type="evidence" value="ECO:0007669"/>
    <property type="project" value="UniProtKB-KW"/>
</dbReference>
<dbReference type="Gene3D" id="3.40.50.1240">
    <property type="entry name" value="Phosphoglycerate mutase-like"/>
    <property type="match status" value="1"/>
</dbReference>
<dbReference type="CDD" id="cd07067">
    <property type="entry name" value="HP_PGM_like"/>
    <property type="match status" value="1"/>
</dbReference>
<dbReference type="SUPFAM" id="SSF53254">
    <property type="entry name" value="Phosphoglycerate mutase-like"/>
    <property type="match status" value="1"/>
</dbReference>
<dbReference type="EMBL" id="CP122537">
    <property type="protein sequence ID" value="WGH80023.1"/>
    <property type="molecule type" value="Genomic_DNA"/>
</dbReference>